<dbReference type="CDD" id="cd04221">
    <property type="entry name" value="MauL"/>
    <property type="match status" value="1"/>
</dbReference>
<dbReference type="InterPro" id="IPR008972">
    <property type="entry name" value="Cupredoxin"/>
</dbReference>
<dbReference type="AlphaFoldDB" id="A0AAW7Z7L4"/>
<evidence type="ECO:0000313" key="4">
    <source>
        <dbReference type="Proteomes" id="UP001170717"/>
    </source>
</evidence>
<dbReference type="Proteomes" id="UP001170717">
    <property type="component" value="Unassembled WGS sequence"/>
</dbReference>
<keyword evidence="3" id="KW-1185">Reference proteome</keyword>
<sequence>MNKLMCGSYFFIPSICWFNRVTQNANKLAVLVVLASLGFVAMLAPINARADTVTASITLLDAEQSPVKDGVVIFTPLFDLSSTESKNSEAESTPKTAIMNQINKQFAPHVLVVQKNTEVTFPNADNVFHHVYSFSPTKQFELKLYKEFTAEPLFFEQAGIVDIGCNIHDWMLGYIVIADSPYFVKTADDGNAGISLPAGKYSVEFWHPNAPNEQPFIETEVELTRDKNFTLTLSKVIASDDDFDDGFGDY</sequence>
<reference evidence="1 3" key="1">
    <citation type="submission" date="2015-12" db="EMBL/GenBank/DDBJ databases">
        <title>Intraspecies pangenome expansion in the marine bacterium Alteromonas.</title>
        <authorList>
            <person name="Lopez-Perez M."/>
            <person name="Rodriguez-Valera F."/>
        </authorList>
    </citation>
    <scope>NUCLEOTIDE SEQUENCE [LARGE SCALE GENOMIC DNA]</scope>
    <source>
        <strain evidence="1 3">LMG 21861</strain>
    </source>
</reference>
<dbReference type="EMBL" id="JAUOQI010000023">
    <property type="protein sequence ID" value="MDO6579618.1"/>
    <property type="molecule type" value="Genomic_DNA"/>
</dbReference>
<dbReference type="InterPro" id="IPR034242">
    <property type="entry name" value="MauL"/>
</dbReference>
<dbReference type="RefSeq" id="WP_057795692.1">
    <property type="nucleotide sequence ID" value="NZ_CAXIBE010000042.1"/>
</dbReference>
<dbReference type="EMBL" id="CP013926">
    <property type="protein sequence ID" value="AMJ75881.1"/>
    <property type="molecule type" value="Genomic_DNA"/>
</dbReference>
<accession>A0AAW7Z7L4</accession>
<gene>
    <name evidence="1" type="ORF">AVL57_19065</name>
    <name evidence="2" type="ORF">Q4527_19635</name>
</gene>
<evidence type="ECO:0000313" key="1">
    <source>
        <dbReference type="EMBL" id="AMJ75881.1"/>
    </source>
</evidence>
<dbReference type="Gene3D" id="2.60.40.420">
    <property type="entry name" value="Cupredoxins - blue copper proteins"/>
    <property type="match status" value="1"/>
</dbReference>
<protein>
    <submittedName>
        <fullName evidence="2">Methylamine utilization protein</fullName>
    </submittedName>
</protein>
<dbReference type="Proteomes" id="UP000056750">
    <property type="component" value="Chromosome"/>
</dbReference>
<organism evidence="2 4">
    <name type="scientific">Alteromonas stellipolaris</name>
    <dbReference type="NCBI Taxonomy" id="233316"/>
    <lineage>
        <taxon>Bacteria</taxon>
        <taxon>Pseudomonadati</taxon>
        <taxon>Pseudomonadota</taxon>
        <taxon>Gammaproteobacteria</taxon>
        <taxon>Alteromonadales</taxon>
        <taxon>Alteromonadaceae</taxon>
        <taxon>Alteromonas/Salinimonas group</taxon>
        <taxon>Alteromonas</taxon>
    </lineage>
</organism>
<proteinExistence type="predicted"/>
<name>A0AAW7Z7L4_9ALTE</name>
<dbReference type="KEGG" id="asq:AVL57_19065"/>
<reference evidence="2" key="2">
    <citation type="submission" date="2023-07" db="EMBL/GenBank/DDBJ databases">
        <title>Genome content predicts the carbon catabolic preferences of heterotrophic bacteria.</title>
        <authorList>
            <person name="Gralka M."/>
        </authorList>
    </citation>
    <scope>NUCLEOTIDE SEQUENCE</scope>
    <source>
        <strain evidence="2">F2M12</strain>
    </source>
</reference>
<evidence type="ECO:0000313" key="3">
    <source>
        <dbReference type="Proteomes" id="UP000056750"/>
    </source>
</evidence>
<evidence type="ECO:0000313" key="2">
    <source>
        <dbReference type="EMBL" id="MDO6579618.1"/>
    </source>
</evidence>
<dbReference type="SUPFAM" id="SSF49503">
    <property type="entry name" value="Cupredoxins"/>
    <property type="match status" value="1"/>
</dbReference>